<gene>
    <name evidence="7" type="primary">GSTM1_11</name>
    <name evidence="7" type="ORF">AVEN_45699_1</name>
</gene>
<dbReference type="OrthoDB" id="4951845at2759"/>
<dbReference type="InterPro" id="IPR036249">
    <property type="entry name" value="Thioredoxin-like_sf"/>
</dbReference>
<dbReference type="PROSITE" id="PS50404">
    <property type="entry name" value="GST_NTER"/>
    <property type="match status" value="1"/>
</dbReference>
<accession>A0A4Y2DF91</accession>
<comment type="similarity">
    <text evidence="2">Belongs to the GST superfamily. Mu family.</text>
</comment>
<dbReference type="GO" id="GO:0006749">
    <property type="term" value="P:glutathione metabolic process"/>
    <property type="evidence" value="ECO:0007669"/>
    <property type="project" value="TreeGrafter"/>
</dbReference>
<keyword evidence="4 7" id="KW-0808">Transferase</keyword>
<dbReference type="AlphaFoldDB" id="A0A4Y2DF91"/>
<evidence type="ECO:0000256" key="2">
    <source>
        <dbReference type="ARBA" id="ARBA00005861"/>
    </source>
</evidence>
<evidence type="ECO:0000313" key="8">
    <source>
        <dbReference type="Proteomes" id="UP000499080"/>
    </source>
</evidence>
<protein>
    <recommendedName>
        <fullName evidence="3">glutathione transferase</fullName>
        <ecNumber evidence="3">2.5.1.18</ecNumber>
    </recommendedName>
</protein>
<dbReference type="SUPFAM" id="SSF52833">
    <property type="entry name" value="Thioredoxin-like"/>
    <property type="match status" value="1"/>
</dbReference>
<comment type="catalytic activity">
    <reaction evidence="5">
        <text>RX + glutathione = an S-substituted glutathione + a halide anion + H(+)</text>
        <dbReference type="Rhea" id="RHEA:16437"/>
        <dbReference type="ChEBI" id="CHEBI:15378"/>
        <dbReference type="ChEBI" id="CHEBI:16042"/>
        <dbReference type="ChEBI" id="CHEBI:17792"/>
        <dbReference type="ChEBI" id="CHEBI:57925"/>
        <dbReference type="ChEBI" id="CHEBI:90779"/>
        <dbReference type="EC" id="2.5.1.18"/>
    </reaction>
</comment>
<evidence type="ECO:0000256" key="4">
    <source>
        <dbReference type="ARBA" id="ARBA00022679"/>
    </source>
</evidence>
<keyword evidence="8" id="KW-1185">Reference proteome</keyword>
<comment type="caution">
    <text evidence="7">The sequence shown here is derived from an EMBL/GenBank/DDBJ whole genome shotgun (WGS) entry which is preliminary data.</text>
</comment>
<dbReference type="EC" id="2.5.1.18" evidence="3"/>
<dbReference type="Proteomes" id="UP000499080">
    <property type="component" value="Unassembled WGS sequence"/>
</dbReference>
<evidence type="ECO:0000259" key="6">
    <source>
        <dbReference type="PROSITE" id="PS50404"/>
    </source>
</evidence>
<dbReference type="EMBL" id="BGPR01089342">
    <property type="protein sequence ID" value="GBM14909.1"/>
    <property type="molecule type" value="Genomic_DNA"/>
</dbReference>
<feature type="domain" description="GST N-terminal" evidence="6">
    <location>
        <begin position="2"/>
        <end position="86"/>
    </location>
</feature>
<dbReference type="PANTHER" id="PTHR11571">
    <property type="entry name" value="GLUTATHIONE S-TRANSFERASE"/>
    <property type="match status" value="1"/>
</dbReference>
<name>A0A4Y2DF91_ARAVE</name>
<dbReference type="Pfam" id="PF02798">
    <property type="entry name" value="GST_N"/>
    <property type="match status" value="1"/>
</dbReference>
<evidence type="ECO:0000256" key="3">
    <source>
        <dbReference type="ARBA" id="ARBA00012452"/>
    </source>
</evidence>
<comment type="function">
    <text evidence="1">Conjugation of reduced glutathione to a wide number of exogenous and endogenous hydrophobic electrophiles.</text>
</comment>
<dbReference type="Gene3D" id="1.20.1050.130">
    <property type="match status" value="1"/>
</dbReference>
<sequence>MAKPILGYLDLRLIAEPIRYLLHYKKVDFEDKRYPTNGLGHKQWLKEESSLGLDFPSLPYYLEGDIKLTQTIAIMRYLGYKFGMTGNSNDEKRRVVIVEQQSVDFRDTSYYPSF</sequence>
<evidence type="ECO:0000256" key="1">
    <source>
        <dbReference type="ARBA" id="ARBA00003701"/>
    </source>
</evidence>
<evidence type="ECO:0000256" key="5">
    <source>
        <dbReference type="ARBA" id="ARBA00047960"/>
    </source>
</evidence>
<dbReference type="GO" id="GO:0004364">
    <property type="term" value="F:glutathione transferase activity"/>
    <property type="evidence" value="ECO:0007669"/>
    <property type="project" value="UniProtKB-EC"/>
</dbReference>
<organism evidence="7 8">
    <name type="scientific">Araneus ventricosus</name>
    <name type="common">Orbweaver spider</name>
    <name type="synonym">Epeira ventricosa</name>
    <dbReference type="NCBI Taxonomy" id="182803"/>
    <lineage>
        <taxon>Eukaryota</taxon>
        <taxon>Metazoa</taxon>
        <taxon>Ecdysozoa</taxon>
        <taxon>Arthropoda</taxon>
        <taxon>Chelicerata</taxon>
        <taxon>Arachnida</taxon>
        <taxon>Araneae</taxon>
        <taxon>Araneomorphae</taxon>
        <taxon>Entelegynae</taxon>
        <taxon>Araneoidea</taxon>
        <taxon>Araneidae</taxon>
        <taxon>Araneus</taxon>
    </lineage>
</organism>
<dbReference type="PANTHER" id="PTHR11571:SF222">
    <property type="entry name" value="GLUTATHIONE TRANSFERASE"/>
    <property type="match status" value="1"/>
</dbReference>
<evidence type="ECO:0000313" key="7">
    <source>
        <dbReference type="EMBL" id="GBM14909.1"/>
    </source>
</evidence>
<dbReference type="InterPro" id="IPR050213">
    <property type="entry name" value="GST_superfamily"/>
</dbReference>
<proteinExistence type="inferred from homology"/>
<reference evidence="7 8" key="1">
    <citation type="journal article" date="2019" name="Sci. Rep.">
        <title>Orb-weaving spider Araneus ventricosus genome elucidates the spidroin gene catalogue.</title>
        <authorList>
            <person name="Kono N."/>
            <person name="Nakamura H."/>
            <person name="Ohtoshi R."/>
            <person name="Moran D.A.P."/>
            <person name="Shinohara A."/>
            <person name="Yoshida Y."/>
            <person name="Fujiwara M."/>
            <person name="Mori M."/>
            <person name="Tomita M."/>
            <person name="Arakawa K."/>
        </authorList>
    </citation>
    <scope>NUCLEOTIDE SEQUENCE [LARGE SCALE GENOMIC DNA]</scope>
</reference>
<dbReference type="InterPro" id="IPR004045">
    <property type="entry name" value="Glutathione_S-Trfase_N"/>
</dbReference>